<proteinExistence type="predicted"/>
<reference evidence="1 2" key="1">
    <citation type="submission" date="2014-12" db="EMBL/GenBank/DDBJ databases">
        <title>Frankia sp. BMG5.1 draft genome.</title>
        <authorList>
            <person name="Gtari M."/>
            <person name="Ghodhbane-Gtari F."/>
            <person name="Nouioui I."/>
            <person name="Ktari A."/>
            <person name="Hezbri K."/>
            <person name="Mimouni W."/>
            <person name="Sbissi I."/>
            <person name="Ayari A."/>
            <person name="Yamanaka T."/>
            <person name="Normand P."/>
            <person name="Tisa L.S."/>
            <person name="Boudabous A."/>
        </authorList>
    </citation>
    <scope>NUCLEOTIDE SEQUENCE [LARGE SCALE GENOMIC DNA]</scope>
    <source>
        <strain evidence="1 2">BMG5.1</strain>
    </source>
</reference>
<comment type="caution">
    <text evidence="1">The sequence shown here is derived from an EMBL/GenBank/DDBJ whole genome shotgun (WGS) entry which is preliminary data.</text>
</comment>
<evidence type="ECO:0000313" key="1">
    <source>
        <dbReference type="EMBL" id="KLL12234.1"/>
    </source>
</evidence>
<gene>
    <name evidence="1" type="ORF">FrCorBMG51_05810</name>
</gene>
<evidence type="ECO:0000313" key="2">
    <source>
        <dbReference type="Proteomes" id="UP000035425"/>
    </source>
</evidence>
<sequence length="59" mass="6283">MFARPRTSLIQVSLIQVSLSFGTPSGLTGVPNDGLTQIFLAGRRLATSASGRAADRCYR</sequence>
<keyword evidence="2" id="KW-1185">Reference proteome</keyword>
<dbReference type="Proteomes" id="UP000035425">
    <property type="component" value="Unassembled WGS sequence"/>
</dbReference>
<dbReference type="EMBL" id="JWIO01000006">
    <property type="protein sequence ID" value="KLL12234.1"/>
    <property type="molecule type" value="Genomic_DNA"/>
</dbReference>
<name>A0ABR5F674_9ACTN</name>
<accession>A0ABR5F674</accession>
<organism evidence="1 2">
    <name type="scientific">Protofrankia coriariae</name>
    <dbReference type="NCBI Taxonomy" id="1562887"/>
    <lineage>
        <taxon>Bacteria</taxon>
        <taxon>Bacillati</taxon>
        <taxon>Actinomycetota</taxon>
        <taxon>Actinomycetes</taxon>
        <taxon>Frankiales</taxon>
        <taxon>Frankiaceae</taxon>
        <taxon>Protofrankia</taxon>
    </lineage>
</organism>
<protein>
    <submittedName>
        <fullName evidence="1">Uncharacterized protein</fullName>
    </submittedName>
</protein>